<comment type="function">
    <text evidence="1">May be involved in the biogenesis of curli organelles.</text>
</comment>
<dbReference type="HOGENOM" id="CLU_131424_0_0_6"/>
<protein>
    <recommendedName>
        <fullName evidence="2">Curli production assembly/transport component CsgE</fullName>
    </recommendedName>
</protein>
<keyword evidence="6" id="KW-1185">Reference proteome</keyword>
<dbReference type="KEGG" id="saga:M5M_08980"/>
<evidence type="ECO:0000256" key="1">
    <source>
        <dbReference type="ARBA" id="ARBA00003989"/>
    </source>
</evidence>
<organism evidence="5 6">
    <name type="scientific">Simiduia agarivorans (strain DSM 21679 / JCM 13881 / BCRC 17597 / SA1)</name>
    <dbReference type="NCBI Taxonomy" id="1117647"/>
    <lineage>
        <taxon>Bacteria</taxon>
        <taxon>Pseudomonadati</taxon>
        <taxon>Pseudomonadota</taxon>
        <taxon>Gammaproteobacteria</taxon>
        <taxon>Cellvibrionales</taxon>
        <taxon>Cellvibrionaceae</taxon>
        <taxon>Simiduia</taxon>
    </lineage>
</organism>
<dbReference type="InterPro" id="IPR018900">
    <property type="entry name" value="Curli_CsgE"/>
</dbReference>
<evidence type="ECO:0000256" key="3">
    <source>
        <dbReference type="ARBA" id="ARBA00022729"/>
    </source>
</evidence>
<dbReference type="eggNOG" id="ENOG502ZPXX">
    <property type="taxonomic scope" value="Bacteria"/>
</dbReference>
<keyword evidence="3 4" id="KW-0732">Signal</keyword>
<dbReference type="STRING" id="1117647.M5M_08980"/>
<gene>
    <name evidence="5" type="ordered locus">M5M_08980</name>
</gene>
<evidence type="ECO:0000313" key="6">
    <source>
        <dbReference type="Proteomes" id="UP000000466"/>
    </source>
</evidence>
<name>K4KLN4_SIMAS</name>
<evidence type="ECO:0000313" key="5">
    <source>
        <dbReference type="EMBL" id="AFU98983.1"/>
    </source>
</evidence>
<reference evidence="5 6" key="1">
    <citation type="journal article" date="2013" name="Genome Announc.">
        <title>Complete genome sequence of Simiduia agarivorans SA1(T), a marine bacterium able to degrade a variety of polysaccharides.</title>
        <authorList>
            <person name="Lin S.Y."/>
            <person name="Shieh W.Y."/>
            <person name="Chen J.S."/>
            <person name="Tang S.L."/>
        </authorList>
    </citation>
    <scope>NUCLEOTIDE SEQUENCE [LARGE SCALE GENOMIC DNA]</scope>
    <source>
        <strain evidence="6">DSM 21679 / JCM 13881 / BCRC 17597 / SA1</strain>
    </source>
</reference>
<dbReference type="Pfam" id="PF10627">
    <property type="entry name" value="CsgE"/>
    <property type="match status" value="1"/>
</dbReference>
<proteinExistence type="predicted"/>
<accession>K4KLN4</accession>
<dbReference type="RefSeq" id="WP_015047148.1">
    <property type="nucleotide sequence ID" value="NC_018868.3"/>
</dbReference>
<dbReference type="AlphaFoldDB" id="K4KLN4"/>
<evidence type="ECO:0000256" key="4">
    <source>
        <dbReference type="SAM" id="SignalP"/>
    </source>
</evidence>
<dbReference type="OrthoDB" id="6869495at2"/>
<evidence type="ECO:0000256" key="2">
    <source>
        <dbReference type="ARBA" id="ARBA00014024"/>
    </source>
</evidence>
<feature type="chain" id="PRO_5003879945" description="Curli production assembly/transport component CsgE" evidence="4">
    <location>
        <begin position="26"/>
        <end position="138"/>
    </location>
</feature>
<feature type="signal peptide" evidence="4">
    <location>
        <begin position="1"/>
        <end position="25"/>
    </location>
</feature>
<dbReference type="Proteomes" id="UP000000466">
    <property type="component" value="Chromosome"/>
</dbReference>
<sequence length="138" mass="15763">MRLFLRLAPLLISGAALLFPGPCLAQAIEDEISGFTIDNTITRTGHEFARFLADYRNSQFAHQNDYNLVVNERPSARWGSLIWVTLDNQEVYRRFLPPGRVDLEQEAQAAANGIHQRAQQQQLQLLLMDTFDLDANEY</sequence>
<dbReference type="EMBL" id="CP003746">
    <property type="protein sequence ID" value="AFU98983.1"/>
    <property type="molecule type" value="Genomic_DNA"/>
</dbReference>